<dbReference type="FunFam" id="1.10.10.60:FF:000007">
    <property type="entry name" value="Two-component response regulator"/>
    <property type="match status" value="1"/>
</dbReference>
<dbReference type="EMBL" id="OZ034820">
    <property type="protein sequence ID" value="CAL1401984.1"/>
    <property type="molecule type" value="Genomic_DNA"/>
</dbReference>
<sequence length="385" mass="41197">MGEEVKMTDYEANGGENDHDGGGSGDDARVTEWEMGLPSADDLTPLSHHLISPELALAFSISPEPCRTQVDVNRASEVTLSNLCGSSGGGGSGSGGSGGQLNTLSSNNNFKPLNDDRGTTARDPMLVEPEDNGGADRDGSGSESRKMRKLDSEEADSVLRPENSTDDPSARSLKRPRLVWTPQLHKRFVDVVAYLGIKNAVPKTIMQLMNVEGLTRENVASHLQKYRLYLKRMQGLSNEGPSPSDQLFASTPVPQSLHESGGGGGSGSRGGSNCPPPPPPASAAPTANGHLPVPMPGPYHQAGAGAMMPGPMYGHLGMPQIGNNHHYHHYHHHHGFDRNAPPYNMLQQQKEWSGNNYGSVVPYPHHHPHQVMNEKPETCLVLGSG</sequence>
<evidence type="ECO:0000313" key="8">
    <source>
        <dbReference type="Proteomes" id="UP001497516"/>
    </source>
</evidence>
<dbReference type="NCBIfam" id="TIGR01557">
    <property type="entry name" value="myb_SHAQKYF"/>
    <property type="match status" value="1"/>
</dbReference>
<dbReference type="AlphaFoldDB" id="A0AAV2FUC3"/>
<feature type="compositionally biased region" description="Gly residues" evidence="5">
    <location>
        <begin position="260"/>
        <end position="270"/>
    </location>
</feature>
<feature type="compositionally biased region" description="Gly residues" evidence="5">
    <location>
        <begin position="87"/>
        <end position="99"/>
    </location>
</feature>
<proteinExistence type="predicted"/>
<evidence type="ECO:0000259" key="6">
    <source>
        <dbReference type="PROSITE" id="PS51294"/>
    </source>
</evidence>
<dbReference type="Pfam" id="PF00249">
    <property type="entry name" value="Myb_DNA-binding"/>
    <property type="match status" value="1"/>
</dbReference>
<dbReference type="GO" id="GO:0005634">
    <property type="term" value="C:nucleus"/>
    <property type="evidence" value="ECO:0007669"/>
    <property type="project" value="UniProtKB-SubCell"/>
</dbReference>
<organism evidence="7 8">
    <name type="scientific">Linum trigynum</name>
    <dbReference type="NCBI Taxonomy" id="586398"/>
    <lineage>
        <taxon>Eukaryota</taxon>
        <taxon>Viridiplantae</taxon>
        <taxon>Streptophyta</taxon>
        <taxon>Embryophyta</taxon>
        <taxon>Tracheophyta</taxon>
        <taxon>Spermatophyta</taxon>
        <taxon>Magnoliopsida</taxon>
        <taxon>eudicotyledons</taxon>
        <taxon>Gunneridae</taxon>
        <taxon>Pentapetalae</taxon>
        <taxon>rosids</taxon>
        <taxon>fabids</taxon>
        <taxon>Malpighiales</taxon>
        <taxon>Linaceae</taxon>
        <taxon>Linum</taxon>
    </lineage>
</organism>
<evidence type="ECO:0000256" key="3">
    <source>
        <dbReference type="ARBA" id="ARBA00023163"/>
    </source>
</evidence>
<dbReference type="InterPro" id="IPR009057">
    <property type="entry name" value="Homeodomain-like_sf"/>
</dbReference>
<name>A0AAV2FUC3_9ROSI</name>
<dbReference type="PANTHER" id="PTHR31442">
    <property type="entry name" value="HOMEODOMAIN-LIKE SUPERFAMILY PROTEIN-RELATED"/>
    <property type="match status" value="1"/>
</dbReference>
<feature type="compositionally biased region" description="Polar residues" evidence="5">
    <location>
        <begin position="100"/>
        <end position="111"/>
    </location>
</feature>
<comment type="subcellular location">
    <subcellularLocation>
        <location evidence="1">Nucleus</location>
    </subcellularLocation>
</comment>
<protein>
    <recommendedName>
        <fullName evidence="6">HTH myb-type domain-containing protein</fullName>
    </recommendedName>
</protein>
<dbReference type="InterPro" id="IPR017930">
    <property type="entry name" value="Myb_dom"/>
</dbReference>
<feature type="domain" description="HTH myb-type" evidence="6">
    <location>
        <begin position="180"/>
        <end position="231"/>
    </location>
</feature>
<dbReference type="GO" id="GO:0003700">
    <property type="term" value="F:DNA-binding transcription factor activity"/>
    <property type="evidence" value="ECO:0007669"/>
    <property type="project" value="InterPro"/>
</dbReference>
<keyword evidence="8" id="KW-1185">Reference proteome</keyword>
<feature type="compositionally biased region" description="Polar residues" evidence="5">
    <location>
        <begin position="237"/>
        <end position="258"/>
    </location>
</feature>
<evidence type="ECO:0000256" key="2">
    <source>
        <dbReference type="ARBA" id="ARBA00023015"/>
    </source>
</evidence>
<evidence type="ECO:0000256" key="1">
    <source>
        <dbReference type="ARBA" id="ARBA00004123"/>
    </source>
</evidence>
<dbReference type="InterPro" id="IPR044841">
    <property type="entry name" value="LUX/BOA-like"/>
</dbReference>
<feature type="region of interest" description="Disordered" evidence="5">
    <location>
        <begin position="237"/>
        <end position="297"/>
    </location>
</feature>
<keyword evidence="2" id="KW-0805">Transcription regulation</keyword>
<keyword evidence="3" id="KW-0804">Transcription</keyword>
<dbReference type="PROSITE" id="PS51294">
    <property type="entry name" value="HTH_MYB"/>
    <property type="match status" value="1"/>
</dbReference>
<keyword evidence="4" id="KW-0539">Nucleus</keyword>
<dbReference type="InterPro" id="IPR001005">
    <property type="entry name" value="SANT/Myb"/>
</dbReference>
<dbReference type="Gene3D" id="1.10.10.60">
    <property type="entry name" value="Homeodomain-like"/>
    <property type="match status" value="1"/>
</dbReference>
<dbReference type="PANTHER" id="PTHR31442:SF21">
    <property type="entry name" value="TRANSCRIPTION FACTOR BOA-RELATED"/>
    <property type="match status" value="1"/>
</dbReference>
<feature type="compositionally biased region" description="Basic and acidic residues" evidence="5">
    <location>
        <begin position="16"/>
        <end position="30"/>
    </location>
</feature>
<dbReference type="InterPro" id="IPR006447">
    <property type="entry name" value="Myb_dom_plants"/>
</dbReference>
<evidence type="ECO:0000256" key="5">
    <source>
        <dbReference type="SAM" id="MobiDB-lite"/>
    </source>
</evidence>
<accession>A0AAV2FUC3</accession>
<gene>
    <name evidence="7" type="ORF">LTRI10_LOCUS42018</name>
</gene>
<evidence type="ECO:0000256" key="4">
    <source>
        <dbReference type="ARBA" id="ARBA00023242"/>
    </source>
</evidence>
<evidence type="ECO:0000313" key="7">
    <source>
        <dbReference type="EMBL" id="CAL1401984.1"/>
    </source>
</evidence>
<feature type="region of interest" description="Disordered" evidence="5">
    <location>
        <begin position="1"/>
        <end position="30"/>
    </location>
</feature>
<feature type="region of interest" description="Disordered" evidence="5">
    <location>
        <begin position="87"/>
        <end position="172"/>
    </location>
</feature>
<reference evidence="7 8" key="1">
    <citation type="submission" date="2024-04" db="EMBL/GenBank/DDBJ databases">
        <authorList>
            <person name="Fracassetti M."/>
        </authorList>
    </citation>
    <scope>NUCLEOTIDE SEQUENCE [LARGE SCALE GENOMIC DNA]</scope>
</reference>
<dbReference type="Proteomes" id="UP001497516">
    <property type="component" value="Chromosome 7"/>
</dbReference>
<dbReference type="SUPFAM" id="SSF46689">
    <property type="entry name" value="Homeodomain-like"/>
    <property type="match status" value="1"/>
</dbReference>
<feature type="compositionally biased region" description="Basic and acidic residues" evidence="5">
    <location>
        <begin position="134"/>
        <end position="152"/>
    </location>
</feature>
<dbReference type="GO" id="GO:0003677">
    <property type="term" value="F:DNA binding"/>
    <property type="evidence" value="ECO:0007669"/>
    <property type="project" value="InterPro"/>
</dbReference>